<dbReference type="AlphaFoldDB" id="A0A0H3K9E9"/>
<dbReference type="Gene3D" id="2.60.120.10">
    <property type="entry name" value="Jelly Rolls"/>
    <property type="match status" value="1"/>
</dbReference>
<dbReference type="Proteomes" id="UP000001175">
    <property type="component" value="Chromosome"/>
</dbReference>
<name>A0A0H3K9E9_SYNP6</name>
<accession>A0A0H3K9E9</accession>
<feature type="compositionally biased region" description="Polar residues" evidence="1">
    <location>
        <begin position="157"/>
        <end position="171"/>
    </location>
</feature>
<evidence type="ECO:0000313" key="3">
    <source>
        <dbReference type="Proteomes" id="UP000001175"/>
    </source>
</evidence>
<dbReference type="RefSeq" id="WP_011243701.1">
    <property type="nucleotide sequence ID" value="NC_006576.1"/>
</dbReference>
<dbReference type="KEGG" id="syc:syc1389_d"/>
<evidence type="ECO:0000313" key="2">
    <source>
        <dbReference type="EMBL" id="BAD79579.1"/>
    </source>
</evidence>
<dbReference type="InterPro" id="IPR011051">
    <property type="entry name" value="RmlC_Cupin_sf"/>
</dbReference>
<reference evidence="2 3" key="1">
    <citation type="journal article" date="2007" name="Photosyn. Res.">
        <title>Complete nucleotide sequence of the freshwater unicellular cyanobacterium Synechococcus elongatus PCC 6301 chromosome: gene content and organization.</title>
        <authorList>
            <person name="Sugita C."/>
            <person name="Ogata K."/>
            <person name="Shikata M."/>
            <person name="Jikuya H."/>
            <person name="Takano J."/>
            <person name="Furumichi M."/>
            <person name="Kanehisa M."/>
            <person name="Omata T."/>
            <person name="Sugiura M."/>
            <person name="Sugita M."/>
        </authorList>
    </citation>
    <scope>NUCLEOTIDE SEQUENCE [LARGE SCALE GENOMIC DNA]</scope>
    <source>
        <strain evidence="3">ATCC 27144 / PCC 6301 / SAUG 1402/1</strain>
    </source>
</reference>
<evidence type="ECO:0000256" key="1">
    <source>
        <dbReference type="SAM" id="MobiDB-lite"/>
    </source>
</evidence>
<proteinExistence type="predicted"/>
<organism evidence="2 3">
    <name type="scientific">Synechococcus sp. (strain ATCC 27144 / PCC 6301 / SAUG 1402/1)</name>
    <name type="common">Anacystis nidulans</name>
    <dbReference type="NCBI Taxonomy" id="269084"/>
    <lineage>
        <taxon>Bacteria</taxon>
        <taxon>Bacillati</taxon>
        <taxon>Cyanobacteriota</taxon>
        <taxon>Cyanophyceae</taxon>
        <taxon>Synechococcales</taxon>
        <taxon>Synechococcaceae</taxon>
        <taxon>Synechococcus</taxon>
    </lineage>
</organism>
<dbReference type="SUPFAM" id="SSF51182">
    <property type="entry name" value="RmlC-like cupins"/>
    <property type="match status" value="1"/>
</dbReference>
<protein>
    <recommendedName>
        <fullName evidence="4">dTDP-4-dehydrorhamnose 3,5-epimerase</fullName>
    </recommendedName>
</protein>
<dbReference type="EMBL" id="AP008231">
    <property type="protein sequence ID" value="BAD79579.1"/>
    <property type="molecule type" value="Genomic_DNA"/>
</dbReference>
<dbReference type="CDD" id="cd02208">
    <property type="entry name" value="cupin_RmlC-like"/>
    <property type="match status" value="1"/>
</dbReference>
<dbReference type="eggNOG" id="COG1898">
    <property type="taxonomic scope" value="Bacteria"/>
</dbReference>
<evidence type="ECO:0008006" key="4">
    <source>
        <dbReference type="Google" id="ProtNLM"/>
    </source>
</evidence>
<feature type="region of interest" description="Disordered" evidence="1">
    <location>
        <begin position="139"/>
        <end position="171"/>
    </location>
</feature>
<dbReference type="InterPro" id="IPR014710">
    <property type="entry name" value="RmlC-like_jellyroll"/>
</dbReference>
<sequence length="171" mass="19250">MALVRQVEVLPVESFRSGTAQFFAPQTCDQTMVVELGAEQVEDLFVHHFQTDQLMVLQGQFVLVVLENRRYRYLPLSDPKREVVRIPPGIPHGAVNLSGEPCLLVNAVIRHGEPCDRDYRPLQPPLPYDWAAIQQALQSLRSPRQPQPLPRQRNRDQGTSGHLAQSGASHS</sequence>
<gene>
    <name evidence="2" type="ordered locus">syc1389_d</name>
</gene>